<sequence>MSLADKVLAVNDDLPIRTDKPIHSGKVRSVYWLTEADSRRLIEEKGYPVAPDAPLAVMVISDRISAFDCIWTGEGGMRGVPGKGAALNAISNHWFKLFKEQGLADSHILDIPHPLVWIVQKARPVMIEAIARQYITGSMWRAYQKGEREFCGIEIPDGLQKDQKLPELLITPSTKGILKGIPGVPEADDVNITRKNIEDNVEAFNFRSQDDIDLYEKLLKEGFDVISAELAKLDQIFVDTKFEFGYVTDANGEEKLIYMDEVGTPDSSRIWDGEQYRNGKVVENSKEGFRQALLKHFPDPDILLNKDRMPERQALARDNELPESMLMDVSATYVGIAEKITGRKLELSDNPKAELVEVLRKDYGLID</sequence>
<dbReference type="GO" id="GO:0005524">
    <property type="term" value="F:ATP binding"/>
    <property type="evidence" value="ECO:0007669"/>
    <property type="project" value="UniProtKB-KW"/>
</dbReference>
<dbReference type="OrthoDB" id="9801549at2"/>
<dbReference type="GO" id="GO:0004639">
    <property type="term" value="F:phosphoribosylaminoimidazolesuccinocarboxamide synthase activity"/>
    <property type="evidence" value="ECO:0007669"/>
    <property type="project" value="UniProtKB-UniRule"/>
</dbReference>
<dbReference type="InterPro" id="IPR028923">
    <property type="entry name" value="SAICAR_synt/ADE2_N"/>
</dbReference>
<feature type="domain" description="SAICAR synthetase/ADE2 N-terminal" evidence="9">
    <location>
        <begin position="54"/>
        <end position="294"/>
    </location>
</feature>
<keyword evidence="3 8" id="KW-0436">Ligase</keyword>
<dbReference type="NCBIfam" id="TIGR02735">
    <property type="entry name" value="purC_vibrio"/>
    <property type="match status" value="1"/>
</dbReference>
<dbReference type="GO" id="GO:0006189">
    <property type="term" value="P:'de novo' IMP biosynthetic process"/>
    <property type="evidence" value="ECO:0007669"/>
    <property type="project" value="UniProtKB-UniRule"/>
</dbReference>
<reference evidence="11" key="1">
    <citation type="submission" date="2016-10" db="EMBL/GenBank/DDBJ databases">
        <authorList>
            <person name="Varghese N."/>
            <person name="Submissions S."/>
        </authorList>
    </citation>
    <scope>NUCLEOTIDE SEQUENCE [LARGE SCALE GENOMIC DNA]</scope>
    <source>
        <strain evidence="11">CGMCC 1.10657</strain>
    </source>
</reference>
<gene>
    <name evidence="8" type="primary">purC</name>
    <name evidence="10" type="ORF">SAMN05216562_2808</name>
</gene>
<dbReference type="EMBL" id="FNQO01000003">
    <property type="protein sequence ID" value="SEA35729.1"/>
    <property type="molecule type" value="Genomic_DNA"/>
</dbReference>
<comment type="pathway">
    <text evidence="1 8">Purine metabolism; IMP biosynthesis via de novo pathway; 5-amino-1-(5-phospho-D-ribosyl)imidazole-4-carboxamide from 5-amino-1-(5-phospho-D-ribosyl)imidazole-4-carboxylate: step 1/2.</text>
</comment>
<evidence type="ECO:0000256" key="1">
    <source>
        <dbReference type="ARBA" id="ARBA00004672"/>
    </source>
</evidence>
<dbReference type="Proteomes" id="UP000198658">
    <property type="component" value="Unassembled WGS sequence"/>
</dbReference>
<comment type="similarity">
    <text evidence="2 8">Belongs to the SAICAR synthetase family.</text>
</comment>
<dbReference type="InterPro" id="IPR014106">
    <property type="entry name" value="SAICAR_synthase_Vibrio-typ"/>
</dbReference>
<dbReference type="EC" id="6.3.2.6" evidence="8"/>
<evidence type="ECO:0000313" key="10">
    <source>
        <dbReference type="EMBL" id="SEA35729.1"/>
    </source>
</evidence>
<evidence type="ECO:0000259" key="9">
    <source>
        <dbReference type="Pfam" id="PF01259"/>
    </source>
</evidence>
<evidence type="ECO:0000313" key="11">
    <source>
        <dbReference type="Proteomes" id="UP000198658"/>
    </source>
</evidence>
<dbReference type="Pfam" id="PF01259">
    <property type="entry name" value="SAICAR_synt"/>
    <property type="match status" value="1"/>
</dbReference>
<dbReference type="SUPFAM" id="SSF56104">
    <property type="entry name" value="SAICAR synthase-like"/>
    <property type="match status" value="1"/>
</dbReference>
<dbReference type="HAMAP" id="MF_00137">
    <property type="entry name" value="SAICAR_synth"/>
    <property type="match status" value="1"/>
</dbReference>
<dbReference type="NCBIfam" id="NF010567">
    <property type="entry name" value="PRK13960.1"/>
    <property type="match status" value="1"/>
</dbReference>
<protein>
    <recommendedName>
        <fullName evidence="8">Phosphoribosylaminoimidazole-succinocarboxamide synthase</fullName>
        <ecNumber evidence="8">6.3.2.6</ecNumber>
    </recommendedName>
    <alternativeName>
        <fullName evidence="8">SAICAR synthetase</fullName>
    </alternativeName>
</protein>
<keyword evidence="11" id="KW-1185">Reference proteome</keyword>
<evidence type="ECO:0000256" key="6">
    <source>
        <dbReference type="ARBA" id="ARBA00022840"/>
    </source>
</evidence>
<dbReference type="GO" id="GO:0005737">
    <property type="term" value="C:cytoplasm"/>
    <property type="evidence" value="ECO:0007669"/>
    <property type="project" value="TreeGrafter"/>
</dbReference>
<dbReference type="PANTHER" id="PTHR43700">
    <property type="entry name" value="PHOSPHORIBOSYLAMINOIMIDAZOLE-SUCCINOCARBOXAMIDE SYNTHASE"/>
    <property type="match status" value="1"/>
</dbReference>
<evidence type="ECO:0000256" key="4">
    <source>
        <dbReference type="ARBA" id="ARBA00022741"/>
    </source>
</evidence>
<accession>A0A1H4AI86</accession>
<organism evidence="10 11">
    <name type="scientific">Microbulbifer marinus</name>
    <dbReference type="NCBI Taxonomy" id="658218"/>
    <lineage>
        <taxon>Bacteria</taxon>
        <taxon>Pseudomonadati</taxon>
        <taxon>Pseudomonadota</taxon>
        <taxon>Gammaproteobacteria</taxon>
        <taxon>Cellvibrionales</taxon>
        <taxon>Microbulbiferaceae</taxon>
        <taxon>Microbulbifer</taxon>
    </lineage>
</organism>
<dbReference type="STRING" id="658218.SAMN05216562_2808"/>
<dbReference type="RefSeq" id="WP_091389792.1">
    <property type="nucleotide sequence ID" value="NZ_FNQO01000003.1"/>
</dbReference>
<keyword evidence="6 8" id="KW-0067">ATP-binding</keyword>
<name>A0A1H4AI86_9GAMM</name>
<evidence type="ECO:0000256" key="2">
    <source>
        <dbReference type="ARBA" id="ARBA00010190"/>
    </source>
</evidence>
<dbReference type="Gene3D" id="3.30.470.20">
    <property type="entry name" value="ATP-grasp fold, B domain"/>
    <property type="match status" value="1"/>
</dbReference>
<dbReference type="PANTHER" id="PTHR43700:SF1">
    <property type="entry name" value="PHOSPHORIBOSYLAMINOIMIDAZOLE-SUCCINOCARBOXAMIDE SYNTHASE"/>
    <property type="match status" value="1"/>
</dbReference>
<evidence type="ECO:0000256" key="8">
    <source>
        <dbReference type="HAMAP-Rule" id="MF_00137"/>
    </source>
</evidence>
<evidence type="ECO:0000256" key="3">
    <source>
        <dbReference type="ARBA" id="ARBA00022598"/>
    </source>
</evidence>
<dbReference type="AlphaFoldDB" id="A0A1H4AI86"/>
<evidence type="ECO:0000256" key="7">
    <source>
        <dbReference type="ARBA" id="ARBA00048475"/>
    </source>
</evidence>
<dbReference type="CDD" id="cd01414">
    <property type="entry name" value="SAICAR_synt_Sc"/>
    <property type="match status" value="1"/>
</dbReference>
<keyword evidence="5 8" id="KW-0658">Purine biosynthesis</keyword>
<proteinExistence type="inferred from homology"/>
<dbReference type="Gene3D" id="3.30.200.20">
    <property type="entry name" value="Phosphorylase Kinase, domain 1"/>
    <property type="match status" value="1"/>
</dbReference>
<keyword evidence="4 8" id="KW-0547">Nucleotide-binding</keyword>
<dbReference type="UniPathway" id="UPA00074">
    <property type="reaction ID" value="UER00131"/>
</dbReference>
<comment type="catalytic activity">
    <reaction evidence="7 8">
        <text>5-amino-1-(5-phospho-D-ribosyl)imidazole-4-carboxylate + L-aspartate + ATP = (2S)-2-[5-amino-1-(5-phospho-beta-D-ribosyl)imidazole-4-carboxamido]succinate + ADP + phosphate + 2 H(+)</text>
        <dbReference type="Rhea" id="RHEA:22628"/>
        <dbReference type="ChEBI" id="CHEBI:15378"/>
        <dbReference type="ChEBI" id="CHEBI:29991"/>
        <dbReference type="ChEBI" id="CHEBI:30616"/>
        <dbReference type="ChEBI" id="CHEBI:43474"/>
        <dbReference type="ChEBI" id="CHEBI:58443"/>
        <dbReference type="ChEBI" id="CHEBI:77657"/>
        <dbReference type="ChEBI" id="CHEBI:456216"/>
        <dbReference type="EC" id="6.3.2.6"/>
    </reaction>
</comment>
<evidence type="ECO:0000256" key="5">
    <source>
        <dbReference type="ARBA" id="ARBA00022755"/>
    </source>
</evidence>